<keyword evidence="1" id="KW-0472">Membrane</keyword>
<organism evidence="2 3">
    <name type="scientific">Sphingomonas yabuuchiae</name>
    <dbReference type="NCBI Taxonomy" id="172044"/>
    <lineage>
        <taxon>Bacteria</taxon>
        <taxon>Pseudomonadati</taxon>
        <taxon>Pseudomonadota</taxon>
        <taxon>Alphaproteobacteria</taxon>
        <taxon>Sphingomonadales</taxon>
        <taxon>Sphingomonadaceae</taxon>
        <taxon>Sphingomonas</taxon>
    </lineage>
</organism>
<evidence type="ECO:0000313" key="3">
    <source>
        <dbReference type="Proteomes" id="UP000073923"/>
    </source>
</evidence>
<accession>A0A147IXZ1</accession>
<dbReference type="Proteomes" id="UP000073923">
    <property type="component" value="Unassembled WGS sequence"/>
</dbReference>
<dbReference type="PATRIC" id="fig|172044.3.peg.3315"/>
<sequence>MSNTATVAAEIAIMALTKTLMTICIVPKTRACLKMLPFAGMINCGGGDRYMAAIFVFSR</sequence>
<dbReference type="AlphaFoldDB" id="A0A147IXZ1"/>
<protein>
    <submittedName>
        <fullName evidence="2">Uncharacterized protein</fullName>
    </submittedName>
</protein>
<proteinExistence type="predicted"/>
<reference evidence="2 3" key="1">
    <citation type="journal article" date="2016" name="Front. Microbiol.">
        <title>Genomic Resource of Rice Seed Associated Bacteria.</title>
        <authorList>
            <person name="Midha S."/>
            <person name="Bansal K."/>
            <person name="Sharma S."/>
            <person name="Kumar N."/>
            <person name="Patil P.P."/>
            <person name="Chaudhry V."/>
            <person name="Patil P.B."/>
        </authorList>
    </citation>
    <scope>NUCLEOTIDE SEQUENCE [LARGE SCALE GENOMIC DNA]</scope>
    <source>
        <strain evidence="2 3">NS355</strain>
    </source>
</reference>
<evidence type="ECO:0000313" key="2">
    <source>
        <dbReference type="EMBL" id="KTW00648.1"/>
    </source>
</evidence>
<keyword evidence="1" id="KW-0812">Transmembrane</keyword>
<feature type="transmembrane region" description="Helical" evidence="1">
    <location>
        <begin position="6"/>
        <end position="26"/>
    </location>
</feature>
<dbReference type="EMBL" id="LDTF01000009">
    <property type="protein sequence ID" value="KTW00648.1"/>
    <property type="molecule type" value="Genomic_DNA"/>
</dbReference>
<keyword evidence="1" id="KW-1133">Transmembrane helix</keyword>
<name>A0A147IXZ1_9SPHN</name>
<gene>
    <name evidence="2" type="ORF">NS355_03215</name>
</gene>
<comment type="caution">
    <text evidence="2">The sequence shown here is derived from an EMBL/GenBank/DDBJ whole genome shotgun (WGS) entry which is preliminary data.</text>
</comment>
<evidence type="ECO:0000256" key="1">
    <source>
        <dbReference type="SAM" id="Phobius"/>
    </source>
</evidence>